<evidence type="ECO:0000256" key="1">
    <source>
        <dbReference type="ARBA" id="ARBA00004606"/>
    </source>
</evidence>
<evidence type="ECO:0000313" key="14">
    <source>
        <dbReference type="Ensembl" id="ENSNGAP00000014119.1"/>
    </source>
</evidence>
<dbReference type="GO" id="GO:0051649">
    <property type="term" value="P:establishment of localization in cell"/>
    <property type="evidence" value="ECO:0007669"/>
    <property type="project" value="Ensembl"/>
</dbReference>
<organism evidence="14 15">
    <name type="scientific">Nannospalax galili</name>
    <name type="common">Northern Israeli blind subterranean mole rat</name>
    <name type="synonym">Spalax galili</name>
    <dbReference type="NCBI Taxonomy" id="1026970"/>
    <lineage>
        <taxon>Eukaryota</taxon>
        <taxon>Metazoa</taxon>
        <taxon>Chordata</taxon>
        <taxon>Craniata</taxon>
        <taxon>Vertebrata</taxon>
        <taxon>Euteleostomi</taxon>
        <taxon>Mammalia</taxon>
        <taxon>Eutheria</taxon>
        <taxon>Euarchontoglires</taxon>
        <taxon>Glires</taxon>
        <taxon>Rodentia</taxon>
        <taxon>Myomorpha</taxon>
        <taxon>Muroidea</taxon>
        <taxon>Spalacidae</taxon>
        <taxon>Spalacinae</taxon>
        <taxon>Nannospalax</taxon>
    </lineage>
</organism>
<keyword evidence="3" id="KW-0735">Signal-anchor</keyword>
<dbReference type="PRINTS" id="PR00258">
    <property type="entry name" value="SPERACTRCPTR"/>
</dbReference>
<proteinExistence type="predicted"/>
<dbReference type="GO" id="GO:0001540">
    <property type="term" value="F:amyloid-beta binding"/>
    <property type="evidence" value="ECO:0007669"/>
    <property type="project" value="Ensembl"/>
</dbReference>
<evidence type="ECO:0000256" key="9">
    <source>
        <dbReference type="PROSITE-ProRule" id="PRU00196"/>
    </source>
</evidence>
<name>A0A8C6RB95_NANGA</name>
<dbReference type="GO" id="GO:0006898">
    <property type="term" value="P:receptor-mediated endocytosis"/>
    <property type="evidence" value="ECO:0007669"/>
    <property type="project" value="Ensembl"/>
</dbReference>
<feature type="coiled-coil region" evidence="10">
    <location>
        <begin position="213"/>
        <end position="240"/>
    </location>
</feature>
<keyword evidence="6 9" id="KW-1015">Disulfide bond</keyword>
<dbReference type="GO" id="GO:0005044">
    <property type="term" value="F:scavenger receptor activity"/>
    <property type="evidence" value="ECO:0007669"/>
    <property type="project" value="InterPro"/>
</dbReference>
<feature type="region of interest" description="Disordered" evidence="11">
    <location>
        <begin position="268"/>
        <end position="349"/>
    </location>
</feature>
<dbReference type="GO" id="GO:0005886">
    <property type="term" value="C:plasma membrane"/>
    <property type="evidence" value="ECO:0007669"/>
    <property type="project" value="Ensembl"/>
</dbReference>
<dbReference type="Pfam" id="PF01391">
    <property type="entry name" value="Collagen"/>
    <property type="match status" value="1"/>
</dbReference>
<protein>
    <submittedName>
        <fullName evidence="14">Macrophage scavenger receptor 1</fullName>
    </submittedName>
</protein>
<keyword evidence="7" id="KW-0675">Receptor</keyword>
<keyword evidence="4 12" id="KW-1133">Transmembrane helix</keyword>
<dbReference type="Pfam" id="PF00530">
    <property type="entry name" value="SRCR"/>
    <property type="match status" value="1"/>
</dbReference>
<dbReference type="GO" id="GO:0030169">
    <property type="term" value="F:low-density lipoprotein particle binding"/>
    <property type="evidence" value="ECO:0007669"/>
    <property type="project" value="Ensembl"/>
</dbReference>
<dbReference type="PANTHER" id="PTHR48071">
    <property type="entry name" value="SRCR DOMAIN-CONTAINING PROTEIN"/>
    <property type="match status" value="1"/>
</dbReference>
<evidence type="ECO:0000256" key="5">
    <source>
        <dbReference type="ARBA" id="ARBA00023136"/>
    </source>
</evidence>
<evidence type="ECO:0000256" key="6">
    <source>
        <dbReference type="ARBA" id="ARBA00023157"/>
    </source>
</evidence>
<dbReference type="AlphaFoldDB" id="A0A8C6RB95"/>
<keyword evidence="5 12" id="KW-0472">Membrane</keyword>
<dbReference type="PRINTS" id="PR01408">
    <property type="entry name" value="MACSCAVRCPTR"/>
</dbReference>
<evidence type="ECO:0000256" key="7">
    <source>
        <dbReference type="ARBA" id="ARBA00023170"/>
    </source>
</evidence>
<feature type="disulfide bond" evidence="9">
    <location>
        <begin position="423"/>
        <end position="433"/>
    </location>
</feature>
<feature type="compositionally biased region" description="Low complexity" evidence="11">
    <location>
        <begin position="318"/>
        <end position="336"/>
    </location>
</feature>
<feature type="disulfide bond" evidence="9">
    <location>
        <begin position="379"/>
        <end position="443"/>
    </location>
</feature>
<dbReference type="FunFam" id="3.10.250.10:FF:000011">
    <property type="entry name" value="Scavenger receptor class A member 5"/>
    <property type="match status" value="1"/>
</dbReference>
<sequence length="455" mass="49796">TMKESVEQQSVCPGEVEDADSCSESVKFDARSMTTSLLPNPKNGSALQEKLKSFKAALIVLYLIVFAVLIPIIGIVAARFLKWEVGSINTSDISQSLMGENNTTSEAEMGFREVVMKHMNGIEERLQYISEAKGNLINSECFQNFSMTFDQRFNDVLLQLSFLNSSVQEHGNAIDEISKSLLRLNTTLLDLQLYTETLNSKVLESMVKHQEETSKIEESVHKASAEIQSMREEQVRVEQEIKKEVKILNNITNDLRLKDWEQSQTLRNITLIQGPPGPPGEKGDRGLTGESGSPGLPGLIGPPGLKGDQGSTGFPGTRGYPGAPGRSGRSGFPGPKGQKGEKGSGGMSTPLKAVRLVGGSGPHEGRVEIFHEGQWGTVCDDRWEIRAGQVVCRSLGYQGVQTVHKRAYFGQGTGPVWLNEVFCFGRESSIEECKIRQWGVRACSHSEDAGVTCTL</sequence>
<reference evidence="14" key="2">
    <citation type="submission" date="2025-09" db="UniProtKB">
        <authorList>
            <consortium name="Ensembl"/>
        </authorList>
    </citation>
    <scope>IDENTIFICATION</scope>
</reference>
<evidence type="ECO:0000256" key="12">
    <source>
        <dbReference type="SAM" id="Phobius"/>
    </source>
</evidence>
<keyword evidence="2 12" id="KW-0812">Transmembrane</keyword>
<feature type="disulfide bond" evidence="9">
    <location>
        <begin position="392"/>
        <end position="453"/>
    </location>
</feature>
<evidence type="ECO:0000259" key="13">
    <source>
        <dbReference type="PROSITE" id="PS50287"/>
    </source>
</evidence>
<dbReference type="PROSITE" id="PS50287">
    <property type="entry name" value="SRCR_2"/>
    <property type="match status" value="1"/>
</dbReference>
<dbReference type="GO" id="GO:0031638">
    <property type="term" value="P:zymogen activation"/>
    <property type="evidence" value="ECO:0007669"/>
    <property type="project" value="TreeGrafter"/>
</dbReference>
<dbReference type="GO" id="GO:0010744">
    <property type="term" value="P:positive regulation of macrophage derived foam cell differentiation"/>
    <property type="evidence" value="ECO:0007669"/>
    <property type="project" value="Ensembl"/>
</dbReference>
<keyword evidence="15" id="KW-1185">Reference proteome</keyword>
<dbReference type="SMART" id="SM00202">
    <property type="entry name" value="SR"/>
    <property type="match status" value="1"/>
</dbReference>
<dbReference type="GO" id="GO:0010629">
    <property type="term" value="P:negative regulation of gene expression"/>
    <property type="evidence" value="ECO:0007669"/>
    <property type="project" value="Ensembl"/>
</dbReference>
<feature type="transmembrane region" description="Helical" evidence="12">
    <location>
        <begin position="56"/>
        <end position="81"/>
    </location>
</feature>
<feature type="compositionally biased region" description="Low complexity" evidence="11">
    <location>
        <begin position="288"/>
        <end position="306"/>
    </location>
</feature>
<dbReference type="GO" id="GO:0010886">
    <property type="term" value="P:positive regulation of cholesterol storage"/>
    <property type="evidence" value="ECO:0007669"/>
    <property type="project" value="Ensembl"/>
</dbReference>
<dbReference type="GO" id="GO:0034381">
    <property type="term" value="P:plasma lipoprotein particle clearance"/>
    <property type="evidence" value="ECO:0007669"/>
    <property type="project" value="Ensembl"/>
</dbReference>
<evidence type="ECO:0000256" key="11">
    <source>
        <dbReference type="SAM" id="MobiDB-lite"/>
    </source>
</evidence>
<dbReference type="GO" id="GO:0004252">
    <property type="term" value="F:serine-type endopeptidase activity"/>
    <property type="evidence" value="ECO:0007669"/>
    <property type="project" value="TreeGrafter"/>
</dbReference>
<evidence type="ECO:0000256" key="8">
    <source>
        <dbReference type="ARBA" id="ARBA00023180"/>
    </source>
</evidence>
<dbReference type="Ensembl" id="ENSNGAT00000019705.1">
    <property type="protein sequence ID" value="ENSNGAP00000014119.1"/>
    <property type="gene ID" value="ENSNGAG00000015526.1"/>
</dbReference>
<accession>A0A8C6RB95</accession>
<dbReference type="InterPro" id="IPR008160">
    <property type="entry name" value="Collagen"/>
</dbReference>
<evidence type="ECO:0000256" key="2">
    <source>
        <dbReference type="ARBA" id="ARBA00022692"/>
    </source>
</evidence>
<dbReference type="PROSITE" id="PS00420">
    <property type="entry name" value="SRCR_1"/>
    <property type="match status" value="1"/>
</dbReference>
<dbReference type="GO" id="GO:0006911">
    <property type="term" value="P:phagocytosis, engulfment"/>
    <property type="evidence" value="ECO:0007669"/>
    <property type="project" value="Ensembl"/>
</dbReference>
<keyword evidence="8" id="KW-0325">Glycoprotein</keyword>
<evidence type="ECO:0000256" key="10">
    <source>
        <dbReference type="SAM" id="Coils"/>
    </source>
</evidence>
<dbReference type="GO" id="GO:0042953">
    <property type="term" value="P:lipoprotein transport"/>
    <property type="evidence" value="ECO:0007669"/>
    <property type="project" value="Ensembl"/>
</dbReference>
<feature type="domain" description="SRCR" evidence="13">
    <location>
        <begin position="354"/>
        <end position="454"/>
    </location>
</feature>
<dbReference type="Gene3D" id="3.10.250.10">
    <property type="entry name" value="SRCR-like domain"/>
    <property type="match status" value="1"/>
</dbReference>
<evidence type="ECO:0000256" key="4">
    <source>
        <dbReference type="ARBA" id="ARBA00022989"/>
    </source>
</evidence>
<gene>
    <name evidence="14" type="primary">Msr1</name>
</gene>
<evidence type="ECO:0000256" key="3">
    <source>
        <dbReference type="ARBA" id="ARBA00022968"/>
    </source>
</evidence>
<comment type="subcellular location">
    <subcellularLocation>
        <location evidence="1">Membrane</location>
        <topology evidence="1">Single-pass type II membrane protein</topology>
    </subcellularLocation>
</comment>
<dbReference type="InterPro" id="IPR003543">
    <property type="entry name" value="SR-AI/II"/>
</dbReference>
<dbReference type="GO" id="GO:0030301">
    <property type="term" value="P:cholesterol transport"/>
    <property type="evidence" value="ECO:0007669"/>
    <property type="project" value="Ensembl"/>
</dbReference>
<dbReference type="InterPro" id="IPR036772">
    <property type="entry name" value="SRCR-like_dom_sf"/>
</dbReference>
<dbReference type="Proteomes" id="UP000694381">
    <property type="component" value="Unassembled WGS sequence"/>
</dbReference>
<dbReference type="InterPro" id="IPR001190">
    <property type="entry name" value="SRCR"/>
</dbReference>
<keyword evidence="10" id="KW-0175">Coiled coil</keyword>
<dbReference type="GeneTree" id="ENSGT00950000183074"/>
<dbReference type="PANTHER" id="PTHR48071:SF16">
    <property type="entry name" value="MACROPHAGE SCAVENGER RECEPTOR TYPES I AND II"/>
    <property type="match status" value="1"/>
</dbReference>
<reference evidence="14" key="1">
    <citation type="submission" date="2025-08" db="UniProtKB">
        <authorList>
            <consortium name="Ensembl"/>
        </authorList>
    </citation>
    <scope>IDENTIFICATION</scope>
</reference>
<evidence type="ECO:0000313" key="15">
    <source>
        <dbReference type="Proteomes" id="UP000694381"/>
    </source>
</evidence>
<dbReference type="GO" id="GO:0097242">
    <property type="term" value="P:amyloid-beta clearance"/>
    <property type="evidence" value="ECO:0007669"/>
    <property type="project" value="Ensembl"/>
</dbReference>
<dbReference type="SUPFAM" id="SSF56487">
    <property type="entry name" value="SRCR-like"/>
    <property type="match status" value="1"/>
</dbReference>
<dbReference type="Pfam" id="PF03523">
    <property type="entry name" value="Macscav_rec"/>
    <property type="match status" value="1"/>
</dbReference>